<dbReference type="InterPro" id="IPR036390">
    <property type="entry name" value="WH_DNA-bd_sf"/>
</dbReference>
<proteinExistence type="inferred from homology"/>
<sequence length="299" mass="33102">MDRLTSMAVFVRVADLGSFAAAADELALSATMVGKHVRFLEERLRVQLIHRTTRRHSLTEFGRAYYERCRAILAEADAADAMATDQTHALHGRLRVTAPVHFGRHCVLPVLLDLARHYPGLELDLSFSDRLADLAEDGYDLAVRTGTLEPIPGLVSRRVASQAMIVCAAPGYLERHGGPATLNELDHHHVLAYRRSGPVPPWIFPAGGRAVFEIRPPSRIRLDDLDAIADAAVAEAGLAWLPRWLVRDRLRGGELVNVFPDEPGYMYDVHLAWQQTPHLARRIRVAVEALAAALPETMA</sequence>
<evidence type="ECO:0000313" key="6">
    <source>
        <dbReference type="EMBL" id="QBI01765.1"/>
    </source>
</evidence>
<evidence type="ECO:0000256" key="2">
    <source>
        <dbReference type="ARBA" id="ARBA00023015"/>
    </source>
</evidence>
<dbReference type="InterPro" id="IPR058163">
    <property type="entry name" value="LysR-type_TF_proteobact-type"/>
</dbReference>
<evidence type="ECO:0000256" key="4">
    <source>
        <dbReference type="ARBA" id="ARBA00023163"/>
    </source>
</evidence>
<evidence type="ECO:0000256" key="3">
    <source>
        <dbReference type="ARBA" id="ARBA00023125"/>
    </source>
</evidence>
<keyword evidence="2" id="KW-0805">Transcription regulation</keyword>
<dbReference type="InterPro" id="IPR036388">
    <property type="entry name" value="WH-like_DNA-bd_sf"/>
</dbReference>
<dbReference type="Proteomes" id="UP000292307">
    <property type="component" value="Chromosome"/>
</dbReference>
<reference evidence="6 7" key="1">
    <citation type="submission" date="2019-02" db="EMBL/GenBank/DDBJ databases">
        <title>Draft Genome Sequences of Six Type Strains of the Genus Massilia.</title>
        <authorList>
            <person name="Miess H."/>
            <person name="Frediansyhah A."/>
            <person name="Gross H."/>
        </authorList>
    </citation>
    <scope>NUCLEOTIDE SEQUENCE [LARGE SCALE GENOMIC DNA]</scope>
    <source>
        <strain evidence="6 7">DSM 17472</strain>
    </source>
</reference>
<dbReference type="InterPro" id="IPR005119">
    <property type="entry name" value="LysR_subst-bd"/>
</dbReference>
<accession>A0ABX5RT32</accession>
<dbReference type="Gene3D" id="3.40.190.290">
    <property type="match status" value="1"/>
</dbReference>
<evidence type="ECO:0000259" key="5">
    <source>
        <dbReference type="PROSITE" id="PS50931"/>
    </source>
</evidence>
<keyword evidence="4" id="KW-0804">Transcription</keyword>
<keyword evidence="3" id="KW-0238">DNA-binding</keyword>
<evidence type="ECO:0000313" key="7">
    <source>
        <dbReference type="Proteomes" id="UP000292307"/>
    </source>
</evidence>
<dbReference type="EMBL" id="CP036401">
    <property type="protein sequence ID" value="QBI01765.1"/>
    <property type="molecule type" value="Genomic_DNA"/>
</dbReference>
<dbReference type="Pfam" id="PF03466">
    <property type="entry name" value="LysR_substrate"/>
    <property type="match status" value="1"/>
</dbReference>
<organism evidence="6 7">
    <name type="scientific">Pseudoduganella albidiflava</name>
    <dbReference type="NCBI Taxonomy" id="321983"/>
    <lineage>
        <taxon>Bacteria</taxon>
        <taxon>Pseudomonadati</taxon>
        <taxon>Pseudomonadota</taxon>
        <taxon>Betaproteobacteria</taxon>
        <taxon>Burkholderiales</taxon>
        <taxon>Oxalobacteraceae</taxon>
        <taxon>Telluria group</taxon>
        <taxon>Pseudoduganella</taxon>
    </lineage>
</organism>
<dbReference type="PANTHER" id="PTHR30537:SF5">
    <property type="entry name" value="HTH-TYPE TRANSCRIPTIONAL ACTIVATOR TTDR-RELATED"/>
    <property type="match status" value="1"/>
</dbReference>
<gene>
    <name evidence="6" type="ORF">EYF70_13570</name>
</gene>
<feature type="domain" description="HTH lysR-type" evidence="5">
    <location>
        <begin position="1"/>
        <end position="59"/>
    </location>
</feature>
<dbReference type="Gene3D" id="1.10.10.10">
    <property type="entry name" value="Winged helix-like DNA-binding domain superfamily/Winged helix DNA-binding domain"/>
    <property type="match status" value="1"/>
</dbReference>
<protein>
    <submittedName>
        <fullName evidence="6">LysR family transcriptional regulator</fullName>
    </submittedName>
</protein>
<dbReference type="Pfam" id="PF00126">
    <property type="entry name" value="HTH_1"/>
    <property type="match status" value="1"/>
</dbReference>
<dbReference type="SUPFAM" id="SSF53850">
    <property type="entry name" value="Periplasmic binding protein-like II"/>
    <property type="match status" value="1"/>
</dbReference>
<dbReference type="PROSITE" id="PS50931">
    <property type="entry name" value="HTH_LYSR"/>
    <property type="match status" value="1"/>
</dbReference>
<evidence type="ECO:0000256" key="1">
    <source>
        <dbReference type="ARBA" id="ARBA00009437"/>
    </source>
</evidence>
<name>A0ABX5RT32_9BURK</name>
<comment type="similarity">
    <text evidence="1">Belongs to the LysR transcriptional regulatory family.</text>
</comment>
<dbReference type="SUPFAM" id="SSF46785">
    <property type="entry name" value="Winged helix' DNA-binding domain"/>
    <property type="match status" value="1"/>
</dbReference>
<keyword evidence="7" id="KW-1185">Reference proteome</keyword>
<dbReference type="PANTHER" id="PTHR30537">
    <property type="entry name" value="HTH-TYPE TRANSCRIPTIONAL REGULATOR"/>
    <property type="match status" value="1"/>
</dbReference>
<dbReference type="InterPro" id="IPR000847">
    <property type="entry name" value="LysR_HTH_N"/>
</dbReference>